<evidence type="ECO:0000256" key="1">
    <source>
        <dbReference type="ARBA" id="ARBA00004613"/>
    </source>
</evidence>
<dbReference type="InterPro" id="IPR055372">
    <property type="entry name" value="CBM96"/>
</dbReference>
<dbReference type="Gene3D" id="2.60.120.970">
    <property type="match status" value="1"/>
</dbReference>
<feature type="non-terminal residue" evidence="6">
    <location>
        <position position="562"/>
    </location>
</feature>
<evidence type="ECO:0000256" key="2">
    <source>
        <dbReference type="ARBA" id="ARBA00022525"/>
    </source>
</evidence>
<reference evidence="6 7" key="1">
    <citation type="submission" date="2023-04" db="EMBL/GenBank/DDBJ databases">
        <title>Clostridium tannerae sp. nov., isolated from the fecal material of an alpaca.</title>
        <authorList>
            <person name="Miller S."/>
            <person name="Hendry M."/>
            <person name="King J."/>
            <person name="Sankaranarayanan K."/>
            <person name="Lawson P.A."/>
        </authorList>
    </citation>
    <scope>NUCLEOTIDE SEQUENCE [LARGE SCALE GENOMIC DNA]</scope>
    <source>
        <strain evidence="6 7">A1-XYC3</strain>
    </source>
</reference>
<dbReference type="RefSeq" id="WP_318797397.1">
    <property type="nucleotide sequence ID" value="NZ_JARUJP010000006.1"/>
</dbReference>
<organism evidence="6 7">
    <name type="scientific">Clostridium tanneri</name>
    <dbReference type="NCBI Taxonomy" id="3037988"/>
    <lineage>
        <taxon>Bacteria</taxon>
        <taxon>Bacillati</taxon>
        <taxon>Bacillota</taxon>
        <taxon>Clostridia</taxon>
        <taxon>Eubacteriales</taxon>
        <taxon>Clostridiaceae</taxon>
        <taxon>Clostridium</taxon>
    </lineage>
</organism>
<feature type="region of interest" description="Disordered" evidence="4">
    <location>
        <begin position="134"/>
        <end position="171"/>
    </location>
</feature>
<dbReference type="EMBL" id="JARUJP010000006">
    <property type="protein sequence ID" value="MDW8800804.1"/>
    <property type="molecule type" value="Genomic_DNA"/>
</dbReference>
<dbReference type="Pfam" id="PF24517">
    <property type="entry name" value="CBM96"/>
    <property type="match status" value="1"/>
</dbReference>
<gene>
    <name evidence="6" type="ORF">P8V03_06515</name>
</gene>
<evidence type="ECO:0000256" key="3">
    <source>
        <dbReference type="ARBA" id="ARBA00022729"/>
    </source>
</evidence>
<name>A0ABU4JS60_9CLOT</name>
<feature type="region of interest" description="Disordered" evidence="4">
    <location>
        <begin position="1"/>
        <end position="26"/>
    </location>
</feature>
<comment type="subcellular location">
    <subcellularLocation>
        <location evidence="1">Secreted</location>
    </subcellularLocation>
</comment>
<dbReference type="Proteomes" id="UP001281656">
    <property type="component" value="Unassembled WGS sequence"/>
</dbReference>
<keyword evidence="7" id="KW-1185">Reference proteome</keyword>
<keyword evidence="2" id="KW-0964">Secreted</keyword>
<evidence type="ECO:0000313" key="7">
    <source>
        <dbReference type="Proteomes" id="UP001281656"/>
    </source>
</evidence>
<dbReference type="NCBIfam" id="NF033679">
    <property type="entry name" value="DNRLRE_dom"/>
    <property type="match status" value="1"/>
</dbReference>
<proteinExistence type="predicted"/>
<protein>
    <submittedName>
        <fullName evidence="6">DNRLRE domain-containing protein</fullName>
    </submittedName>
</protein>
<feature type="compositionally biased region" description="Polar residues" evidence="4">
    <location>
        <begin position="9"/>
        <end position="19"/>
    </location>
</feature>
<feature type="compositionally biased region" description="Basic and acidic residues" evidence="4">
    <location>
        <begin position="139"/>
        <end position="171"/>
    </location>
</feature>
<evidence type="ECO:0000256" key="4">
    <source>
        <dbReference type="SAM" id="MobiDB-lite"/>
    </source>
</evidence>
<evidence type="ECO:0000313" key="6">
    <source>
        <dbReference type="EMBL" id="MDW8800804.1"/>
    </source>
</evidence>
<evidence type="ECO:0000259" key="5">
    <source>
        <dbReference type="Pfam" id="PF24517"/>
    </source>
</evidence>
<keyword evidence="3" id="KW-0732">Signal</keyword>
<comment type="caution">
    <text evidence="6">The sequence shown here is derived from an EMBL/GenBank/DDBJ whole genome shotgun (WGS) entry which is preliminary data.</text>
</comment>
<accession>A0ABU4JS60</accession>
<feature type="domain" description="Carbohydrate-binding module family 96" evidence="5">
    <location>
        <begin position="319"/>
        <end position="470"/>
    </location>
</feature>
<sequence>MGKHKKTNLLRQNNSNLSESTKKPEIINPKRKKKRIVGEVKEKREKNVKHFLKEDLTFEAVIYNENVHYYSDGQWKDIDNSIIDSKDEENNDVFENRENDIKIKIGKKVKNKKLVTIRKDKYEISWGIDKASNSNGKVKGKEKLRSKNEHQPRNKSSDKQVKYRQQQDESNKIIETENLNKQTLKNISSTVEFQNVYPNIDLQYTIIANNLKESLIIKSKVDNPVFTFNLNVKNLVPKIQQDYSIVFYDDKDTSIVVFKIDPPFMYDGNGETSEDIKVTLIEDKKGYNLSWIPNNQWLKDANRKYPIIIDPTISTPQEAKSIFDSYISSNYSNSNYGKSVALRVGKFNDFGVTRSFIRFTLPTDKLTSGDLVVGAYLNLNLAISNYDKRQVNVYKVLAPWDPASISWSNAPAVNDKRIEDYQLVSTAAGSWVTWDITRVVKEWLRDGANYGLMLRNSDETLSYNQFFSSDVSDYDEYGNNLAIARPVIAIQYVNNSGLENYWTYHSQDVGRAGTGYVNDFNGNLVFIHNDISMSGSKMPITLNHVFNSNEKDIVSGYGNGWR</sequence>